<dbReference type="PANTHER" id="PTHR33112:SF16">
    <property type="entry name" value="HETEROKARYON INCOMPATIBILITY DOMAIN-CONTAINING PROTEIN"/>
    <property type="match status" value="1"/>
</dbReference>
<comment type="caution">
    <text evidence="2">The sequence shown here is derived from an EMBL/GenBank/DDBJ whole genome shotgun (WGS) entry which is preliminary data.</text>
</comment>
<dbReference type="InterPro" id="IPR010730">
    <property type="entry name" value="HET"/>
</dbReference>
<protein>
    <recommendedName>
        <fullName evidence="1">Heterokaryon incompatibility domain-containing protein</fullName>
    </recommendedName>
</protein>
<sequence>MNLCDLCSSVNLEDLPPFPDDEFSKTLSGYPRFHHLVKPDFKKGARIERFGVQYHRNRDDLRKAAEDGCALCGAVEKEAAALAEEIENLPKPRWGIAQCDPSWDMWLARRSEAGGDGLWVVCSSVVAGDGFSCLIPVAAIGFASDEDDPLSAGSSDRVLRQVPDQTTLNRIAAWLKTCDEHPHCRSHGSPMPTRLLDVGKSDSDPLIKLVEPDAGLCDRYVTLSYRWGEGDRHFTTSSETMQARRAGIEVDTLPQTMRDAVTLTRMLGVRYLWIDSLCICQDDLSEWERESARMAAVYSNSYLTLAASKASEVNGGLLSPRTLRSYFKIPRRGGDGKYILASVLPIDKEVIHDYHARMRDEPLTKRAWGFQERVLARRVLHFASGQMYWECLEGFLAEEGLRLPRSLHCVSENDEVTAYARERALVAERESDAGSSRRRRRWAADEAGAEVRSWEGMLWEYGPREMTDPADKLPAISGIAKAMSKMLDDEYVAGLWRKHLIRGLCWQGLDCRAVEGYRAPSWSWAAVDGVPARGHIGKLEEVAAVLDVQVDIAGENPFGRVRDGVIKLEAPLVRMKVSENKGPTGHVAFRSEKGTEDFYGMLDVMDRSYEASAEMLEEMGVYALVLAFTYASPLRGVEEGEEESVPTARGLFVTPALDRPGCMRRIGAVVQNADAFAPGELESCRTTVSIV</sequence>
<accession>A0A8H6JN27</accession>
<evidence type="ECO:0000259" key="1">
    <source>
        <dbReference type="Pfam" id="PF06985"/>
    </source>
</evidence>
<dbReference type="PANTHER" id="PTHR33112">
    <property type="entry name" value="DOMAIN PROTEIN, PUTATIVE-RELATED"/>
    <property type="match status" value="1"/>
</dbReference>
<reference evidence="2" key="1">
    <citation type="journal article" date="2020" name="Phytopathology">
        <title>Genome Sequence Resources of Colletotrichum truncatum, C. plurivorum, C. musicola, and C. sojae: Four Species Pathogenic to Soybean (Glycine max).</title>
        <authorList>
            <person name="Rogerio F."/>
            <person name="Boufleur T.R."/>
            <person name="Ciampi-Guillardi M."/>
            <person name="Sukno S.A."/>
            <person name="Thon M.R."/>
            <person name="Massola Junior N.S."/>
            <person name="Baroncelli R."/>
        </authorList>
    </citation>
    <scope>NUCLEOTIDE SEQUENCE</scope>
    <source>
        <strain evidence="2">LFN00145</strain>
    </source>
</reference>
<organism evidence="2 3">
    <name type="scientific">Colletotrichum plurivorum</name>
    <dbReference type="NCBI Taxonomy" id="2175906"/>
    <lineage>
        <taxon>Eukaryota</taxon>
        <taxon>Fungi</taxon>
        <taxon>Dikarya</taxon>
        <taxon>Ascomycota</taxon>
        <taxon>Pezizomycotina</taxon>
        <taxon>Sordariomycetes</taxon>
        <taxon>Hypocreomycetidae</taxon>
        <taxon>Glomerellales</taxon>
        <taxon>Glomerellaceae</taxon>
        <taxon>Colletotrichum</taxon>
        <taxon>Colletotrichum orchidearum species complex</taxon>
    </lineage>
</organism>
<dbReference type="Proteomes" id="UP000654918">
    <property type="component" value="Unassembled WGS sequence"/>
</dbReference>
<proteinExistence type="predicted"/>
<keyword evidence="3" id="KW-1185">Reference proteome</keyword>
<name>A0A8H6JN27_9PEZI</name>
<dbReference type="AlphaFoldDB" id="A0A8H6JN27"/>
<feature type="domain" description="Heterokaryon incompatibility" evidence="1">
    <location>
        <begin position="220"/>
        <end position="372"/>
    </location>
</feature>
<dbReference type="Pfam" id="PF06985">
    <property type="entry name" value="HET"/>
    <property type="match status" value="1"/>
</dbReference>
<dbReference type="EMBL" id="WIGO01000353">
    <property type="protein sequence ID" value="KAF6815621.1"/>
    <property type="molecule type" value="Genomic_DNA"/>
</dbReference>
<gene>
    <name evidence="2" type="ORF">CPLU01_14086</name>
</gene>
<evidence type="ECO:0000313" key="2">
    <source>
        <dbReference type="EMBL" id="KAF6815621.1"/>
    </source>
</evidence>
<evidence type="ECO:0000313" key="3">
    <source>
        <dbReference type="Proteomes" id="UP000654918"/>
    </source>
</evidence>